<dbReference type="SUPFAM" id="SSF55729">
    <property type="entry name" value="Acyl-CoA N-acyltransferases (Nat)"/>
    <property type="match status" value="1"/>
</dbReference>
<keyword evidence="3" id="KW-1185">Reference proteome</keyword>
<dbReference type="Gene3D" id="3.40.630.30">
    <property type="match status" value="1"/>
</dbReference>
<dbReference type="AlphaFoldDB" id="A0A1L2ZNX3"/>
<dbReference type="STRING" id="556325.BHE16_06445"/>
<protein>
    <recommendedName>
        <fullName evidence="1">N-acetyltransferase domain-containing protein</fullName>
    </recommendedName>
</protein>
<dbReference type="Proteomes" id="UP000183530">
    <property type="component" value="Chromosome"/>
</dbReference>
<proteinExistence type="predicted"/>
<accession>A0A1L2ZNX3</accession>
<reference evidence="2 3" key="1">
    <citation type="submission" date="2016-11" db="EMBL/GenBank/DDBJ databases">
        <title>Genome sequencing of Zhihengliuella aestuarii B18 antagonistic to Plasmodiophora brassicae.</title>
        <authorList>
            <person name="Luo Y."/>
        </authorList>
    </citation>
    <scope>NUCLEOTIDE SEQUENCE [LARGE SCALE GENOMIC DNA]</scope>
    <source>
        <strain evidence="2 3">B18</strain>
    </source>
</reference>
<dbReference type="EMBL" id="CP018135">
    <property type="protein sequence ID" value="APF40711.1"/>
    <property type="molecule type" value="Genomic_DNA"/>
</dbReference>
<dbReference type="OrthoDB" id="3533156at2"/>
<feature type="domain" description="N-acetyltransferase" evidence="1">
    <location>
        <begin position="214"/>
        <end position="362"/>
    </location>
</feature>
<sequence>MTSSEPPLLSIHFKDHRIESIDGGIVEEGTKWILVAAVRGGARRNGHVLIRRKFIRKMVPVGKFTNLAANVVGSWPPAPLLGADGKTLELELNHGRLSLQGIAEHYPVLGFHYERRKGEGLVDGVLQLEDDDAALRFRIVTDEGRVRSGITTLDRSSLIALEIGSSRLSKLAAKMADSTREDETPAEEAPVVEAPAEVEIISATKAFEIKPSAYLVRLANFQDVPGIQALHRRGGYAPPSPRFLERVIADEDSLVVVAVDREESVVGWAKANYIPSSIADPAGYYLTGVRVDDDHRRNGLAREMAGARLSWLRRRTDTVFASVPAPNQPARHYLSSLGFREIPQEEAPVQPGNSVLLELTLDAGQAR</sequence>
<name>A0A1L2ZNX3_9MICC</name>
<dbReference type="GO" id="GO:0016747">
    <property type="term" value="F:acyltransferase activity, transferring groups other than amino-acyl groups"/>
    <property type="evidence" value="ECO:0007669"/>
    <property type="project" value="InterPro"/>
</dbReference>
<dbReference type="PROSITE" id="PS51186">
    <property type="entry name" value="GNAT"/>
    <property type="match status" value="1"/>
</dbReference>
<dbReference type="InterPro" id="IPR000182">
    <property type="entry name" value="GNAT_dom"/>
</dbReference>
<dbReference type="InterPro" id="IPR016181">
    <property type="entry name" value="Acyl_CoA_acyltransferase"/>
</dbReference>
<dbReference type="RefSeq" id="WP_071894188.1">
    <property type="nucleotide sequence ID" value="NZ_CP018135.1"/>
</dbReference>
<organism evidence="2 3">
    <name type="scientific">Neomicrococcus aestuarii</name>
    <dbReference type="NCBI Taxonomy" id="556325"/>
    <lineage>
        <taxon>Bacteria</taxon>
        <taxon>Bacillati</taxon>
        <taxon>Actinomycetota</taxon>
        <taxon>Actinomycetes</taxon>
        <taxon>Micrococcales</taxon>
        <taxon>Micrococcaceae</taxon>
        <taxon>Neomicrococcus</taxon>
    </lineage>
</organism>
<dbReference type="PANTHER" id="PTHR43072:SF60">
    <property type="entry name" value="L-2,4-DIAMINOBUTYRIC ACID ACETYLTRANSFERASE"/>
    <property type="match status" value="1"/>
</dbReference>
<gene>
    <name evidence="2" type="ORF">BHE16_06445</name>
</gene>
<dbReference type="KEGG" id="nae:BHE16_06445"/>
<evidence type="ECO:0000259" key="1">
    <source>
        <dbReference type="PROSITE" id="PS51186"/>
    </source>
</evidence>
<evidence type="ECO:0000313" key="2">
    <source>
        <dbReference type="EMBL" id="APF40711.1"/>
    </source>
</evidence>
<dbReference type="Pfam" id="PF00583">
    <property type="entry name" value="Acetyltransf_1"/>
    <property type="match status" value="1"/>
</dbReference>
<dbReference type="PANTHER" id="PTHR43072">
    <property type="entry name" value="N-ACETYLTRANSFERASE"/>
    <property type="match status" value="1"/>
</dbReference>
<evidence type="ECO:0000313" key="3">
    <source>
        <dbReference type="Proteomes" id="UP000183530"/>
    </source>
</evidence>